<gene>
    <name evidence="2" type="ORF">ACFP3J_31055</name>
</gene>
<evidence type="ECO:0000313" key="2">
    <source>
        <dbReference type="EMBL" id="MFC5659899.1"/>
    </source>
</evidence>
<keyword evidence="1" id="KW-0812">Transmembrane</keyword>
<sequence>MLYEGMYLAALVLTAGAIGYRLVVAVRIAVLLRTEVTVREDLSVEELAFLAGGPRRTAVTVLFRMVRQGRLTVTEDGTVTVPDGACATGPAAAVEKALVEAAGIPRSERVGKLVARTAMSRAVRSVGDRLRAQGLLIEPALRRAQYRARRLLWWSAAVTPAPTVWELTAGTPGRWWAGVVLSAGAAVTAVLVKPVQAWAPYGVQSTVGILSGEGERPAPWRRAGALAALAVTPEGAVALGGLSAAREPEFGALVTPETWRAGDPAHGGASAIGFGAYGDWGSCGYAGACGGGDGGGCGGAEA</sequence>
<dbReference type="Proteomes" id="UP001596065">
    <property type="component" value="Unassembled WGS sequence"/>
</dbReference>
<evidence type="ECO:0000256" key="1">
    <source>
        <dbReference type="SAM" id="Phobius"/>
    </source>
</evidence>
<dbReference type="NCBIfam" id="TIGR04222">
    <property type="entry name" value="near_uncomplex"/>
    <property type="match status" value="1"/>
</dbReference>
<keyword evidence="1" id="KW-1133">Transmembrane helix</keyword>
<feature type="transmembrane region" description="Helical" evidence="1">
    <location>
        <begin position="6"/>
        <end position="30"/>
    </location>
</feature>
<proteinExistence type="predicted"/>
<accession>A0ABW0WSU2</accession>
<name>A0ABW0WSU2_STRNO</name>
<dbReference type="EMBL" id="JBHSOE010000078">
    <property type="protein sequence ID" value="MFC5659899.1"/>
    <property type="molecule type" value="Genomic_DNA"/>
</dbReference>
<keyword evidence="1" id="KW-0472">Membrane</keyword>
<evidence type="ECO:0000313" key="3">
    <source>
        <dbReference type="Proteomes" id="UP001596065"/>
    </source>
</evidence>
<reference evidence="3" key="1">
    <citation type="journal article" date="2019" name="Int. J. Syst. Evol. Microbiol.">
        <title>The Global Catalogue of Microorganisms (GCM) 10K type strain sequencing project: providing services to taxonomists for standard genome sequencing and annotation.</title>
        <authorList>
            <consortium name="The Broad Institute Genomics Platform"/>
            <consortium name="The Broad Institute Genome Sequencing Center for Infectious Disease"/>
            <person name="Wu L."/>
            <person name="Ma J."/>
        </authorList>
    </citation>
    <scope>NUCLEOTIDE SEQUENCE [LARGE SCALE GENOMIC DNA]</scope>
    <source>
        <strain evidence="3">KCTC 5701</strain>
    </source>
</reference>
<organism evidence="2 3">
    <name type="scientific">Streptomyces nogalater</name>
    <dbReference type="NCBI Taxonomy" id="38314"/>
    <lineage>
        <taxon>Bacteria</taxon>
        <taxon>Bacillati</taxon>
        <taxon>Actinomycetota</taxon>
        <taxon>Actinomycetes</taxon>
        <taxon>Kitasatosporales</taxon>
        <taxon>Streptomycetaceae</taxon>
        <taxon>Streptomyces</taxon>
    </lineage>
</organism>
<dbReference type="RefSeq" id="WP_344346493.1">
    <property type="nucleotide sequence ID" value="NZ_BAAASM010000004.1"/>
</dbReference>
<protein>
    <submittedName>
        <fullName evidence="2">TIGR04222 domain-containing membrane protein</fullName>
    </submittedName>
</protein>
<keyword evidence="3" id="KW-1185">Reference proteome</keyword>
<comment type="caution">
    <text evidence="2">The sequence shown here is derived from an EMBL/GenBank/DDBJ whole genome shotgun (WGS) entry which is preliminary data.</text>
</comment>
<dbReference type="InterPro" id="IPR026467">
    <property type="entry name" value="Ser/Gly_Cys_C_dom"/>
</dbReference>